<gene>
    <name evidence="3" type="ORF">IAC13_06740</name>
</gene>
<reference evidence="3" key="1">
    <citation type="submission" date="2020-10" db="EMBL/GenBank/DDBJ databases">
        <authorList>
            <person name="Gilroy R."/>
        </authorList>
    </citation>
    <scope>NUCLEOTIDE SEQUENCE</scope>
    <source>
        <strain evidence="3">E3-2379</strain>
    </source>
</reference>
<reference evidence="3" key="2">
    <citation type="journal article" date="2021" name="PeerJ">
        <title>Extensive microbial diversity within the chicken gut microbiome revealed by metagenomics and culture.</title>
        <authorList>
            <person name="Gilroy R."/>
            <person name="Ravi A."/>
            <person name="Getino M."/>
            <person name="Pursley I."/>
            <person name="Horton D.L."/>
            <person name="Alikhan N.F."/>
            <person name="Baker D."/>
            <person name="Gharbi K."/>
            <person name="Hall N."/>
            <person name="Watson M."/>
            <person name="Adriaenssens E.M."/>
            <person name="Foster-Nyarko E."/>
            <person name="Jarju S."/>
            <person name="Secka A."/>
            <person name="Antonio M."/>
            <person name="Oren A."/>
            <person name="Chaudhuri R.R."/>
            <person name="La Ragione R."/>
            <person name="Hildebrand F."/>
            <person name="Pallen M.J."/>
        </authorList>
    </citation>
    <scope>NUCLEOTIDE SEQUENCE</scope>
    <source>
        <strain evidence="3">E3-2379</strain>
    </source>
</reference>
<dbReference type="Gene3D" id="2.30.110.10">
    <property type="entry name" value="Electron Transport, Fmn-binding Protein, Chain A"/>
    <property type="match status" value="1"/>
</dbReference>
<dbReference type="GO" id="GO:0010181">
    <property type="term" value="F:FMN binding"/>
    <property type="evidence" value="ECO:0007669"/>
    <property type="project" value="InterPro"/>
</dbReference>
<name>A0A9D9N873_9FIRM</name>
<proteinExistence type="inferred from homology"/>
<dbReference type="GO" id="GO:0016646">
    <property type="term" value="F:oxidoreductase activity, acting on the CH-NH group of donors, NAD or NADP as acceptor"/>
    <property type="evidence" value="ECO:0007669"/>
    <property type="project" value="UniProtKB-ARBA"/>
</dbReference>
<sequence>MSKFTKQPVNTLTLNPFQTIGKDWFLITAKKEDKINTMTASWGGFGILFGKPVAYIFIRPQRYTKEFIDANSHFSLSVLPETYRKQLNYLGTVSGRDEDKIANSTLHIQTEDDIPYFEESKFVFLCKKLFAQTMDKNSFLAPNIIDKWYANQDFHTVYIAEIESVLQKNN</sequence>
<dbReference type="InterPro" id="IPR002563">
    <property type="entry name" value="Flavin_Rdtase-like_dom"/>
</dbReference>
<evidence type="ECO:0000256" key="1">
    <source>
        <dbReference type="ARBA" id="ARBA00038054"/>
    </source>
</evidence>
<dbReference type="PANTHER" id="PTHR43567:SF5">
    <property type="entry name" value="HYPOTHETICAL CYTOSOLIC PROTEIN"/>
    <property type="match status" value="1"/>
</dbReference>
<evidence type="ECO:0000313" key="4">
    <source>
        <dbReference type="Proteomes" id="UP000823618"/>
    </source>
</evidence>
<protein>
    <submittedName>
        <fullName evidence="3">Flavin reductase family protein</fullName>
    </submittedName>
</protein>
<dbReference type="EMBL" id="JADIML010000183">
    <property type="protein sequence ID" value="MBO8463610.1"/>
    <property type="molecule type" value="Genomic_DNA"/>
</dbReference>
<dbReference type="InterPro" id="IPR012349">
    <property type="entry name" value="Split_barrel_FMN-bd"/>
</dbReference>
<dbReference type="AlphaFoldDB" id="A0A9D9N873"/>
<dbReference type="InterPro" id="IPR052174">
    <property type="entry name" value="Flavoredoxin"/>
</dbReference>
<dbReference type="PANTHER" id="PTHR43567">
    <property type="entry name" value="FLAVOREDOXIN-RELATED-RELATED"/>
    <property type="match status" value="1"/>
</dbReference>
<dbReference type="Proteomes" id="UP000823618">
    <property type="component" value="Unassembled WGS sequence"/>
</dbReference>
<accession>A0A9D9N873</accession>
<evidence type="ECO:0000259" key="2">
    <source>
        <dbReference type="Pfam" id="PF01613"/>
    </source>
</evidence>
<organism evidence="3 4">
    <name type="scientific">Candidatus Scybalomonas excrementavium</name>
    <dbReference type="NCBI Taxonomy" id="2840943"/>
    <lineage>
        <taxon>Bacteria</taxon>
        <taxon>Bacillati</taxon>
        <taxon>Bacillota</taxon>
        <taxon>Clostridia</taxon>
        <taxon>Lachnospirales</taxon>
        <taxon>Lachnospiraceae</taxon>
        <taxon>Lachnospiraceae incertae sedis</taxon>
        <taxon>Candidatus Scybalomonas</taxon>
    </lineage>
</organism>
<dbReference type="SUPFAM" id="SSF50475">
    <property type="entry name" value="FMN-binding split barrel"/>
    <property type="match status" value="1"/>
</dbReference>
<comment type="caution">
    <text evidence="3">The sequence shown here is derived from an EMBL/GenBank/DDBJ whole genome shotgun (WGS) entry which is preliminary data.</text>
</comment>
<evidence type="ECO:0000313" key="3">
    <source>
        <dbReference type="EMBL" id="MBO8463610.1"/>
    </source>
</evidence>
<comment type="similarity">
    <text evidence="1">Belongs to the flavoredoxin family.</text>
</comment>
<dbReference type="Pfam" id="PF01613">
    <property type="entry name" value="Flavin_Reduct"/>
    <property type="match status" value="1"/>
</dbReference>
<feature type="domain" description="Flavin reductase like" evidence="2">
    <location>
        <begin position="25"/>
        <end position="166"/>
    </location>
</feature>